<dbReference type="SUPFAM" id="SSF55486">
    <property type="entry name" value="Metalloproteases ('zincins'), catalytic domain"/>
    <property type="match status" value="1"/>
</dbReference>
<gene>
    <name evidence="1" type="ordered locus">cce_2429</name>
</gene>
<name>B1WRC8_CROS5</name>
<dbReference type="InterPro" id="IPR024079">
    <property type="entry name" value="MetalloPept_cat_dom_sf"/>
</dbReference>
<evidence type="ECO:0008006" key="3">
    <source>
        <dbReference type="Google" id="ProtNLM"/>
    </source>
</evidence>
<organism evidence="1 2">
    <name type="scientific">Crocosphaera subtropica (strain ATCC 51142 / BH68)</name>
    <name type="common">Cyanothece sp. (strain ATCC 51142)</name>
    <dbReference type="NCBI Taxonomy" id="43989"/>
    <lineage>
        <taxon>Bacteria</taxon>
        <taxon>Bacillati</taxon>
        <taxon>Cyanobacteriota</taxon>
        <taxon>Cyanophyceae</taxon>
        <taxon>Oscillatoriophycideae</taxon>
        <taxon>Chroococcales</taxon>
        <taxon>Aphanothecaceae</taxon>
        <taxon>Crocosphaera</taxon>
        <taxon>Crocosphaera subtropica</taxon>
    </lineage>
</organism>
<dbReference type="RefSeq" id="WP_009544874.1">
    <property type="nucleotide sequence ID" value="NC_010546.1"/>
</dbReference>
<dbReference type="STRING" id="43989.cce_2429"/>
<keyword evidence="2" id="KW-1185">Reference proteome</keyword>
<dbReference type="OrthoDB" id="9786975at2"/>
<protein>
    <recommendedName>
        <fullName evidence="3">Peptidase metallopeptidase domain-containing protein</fullName>
    </recommendedName>
</protein>
<proteinExistence type="predicted"/>
<dbReference type="CDD" id="cd04279">
    <property type="entry name" value="ZnMc_MMP_like_1"/>
    <property type="match status" value="1"/>
</dbReference>
<sequence>MQKRQKDKFYLKLSLPFLIIIFFILLIITPSSALEKDLEKSLPPLQSHSLPTPLKQWQEQPYSGDYFEQIQPSVAGYLLWSEFPIKIYFDRPDNPHDTAATTRRFNQWVNAVETSITEWNTYLPITEVSQRELADIIIERIDPPIDAQIDPETGNLKIPRAKTAQTRYEFYIRNNKLFHKMIIQISPRLGLLATLSAARHELGHGLGIWGHSLQENDVLYFSQVSASIPISSRDINTLKKIYEQPTRLGWSLPINNE</sequence>
<dbReference type="KEGG" id="cyt:cce_2429"/>
<dbReference type="Proteomes" id="UP000001203">
    <property type="component" value="Chromosome circular"/>
</dbReference>
<dbReference type="HOGENOM" id="CLU_079047_0_0_3"/>
<reference evidence="1 2" key="1">
    <citation type="journal article" date="2008" name="Proc. Natl. Acad. Sci. U.S.A.">
        <title>The genome of Cyanothece 51142, a unicellular diazotrophic cyanobacterium important in the marine nitrogen cycle.</title>
        <authorList>
            <person name="Welsh E.A."/>
            <person name="Liberton M."/>
            <person name="Stoeckel J."/>
            <person name="Loh T."/>
            <person name="Elvitigala T."/>
            <person name="Wang C."/>
            <person name="Wollam A."/>
            <person name="Fulton R.S."/>
            <person name="Clifton S.W."/>
            <person name="Jacobs J.M."/>
            <person name="Aurora R."/>
            <person name="Ghosh B.K."/>
            <person name="Sherman L.A."/>
            <person name="Smith R.D."/>
            <person name="Wilson R.K."/>
            <person name="Pakrasi H.B."/>
        </authorList>
    </citation>
    <scope>NUCLEOTIDE SEQUENCE [LARGE SCALE GENOMIC DNA]</scope>
    <source>
        <strain evidence="2">ATCC 51142 / BH68</strain>
    </source>
</reference>
<evidence type="ECO:0000313" key="1">
    <source>
        <dbReference type="EMBL" id="ACB51777.1"/>
    </source>
</evidence>
<dbReference type="Gene3D" id="3.40.390.10">
    <property type="entry name" value="Collagenase (Catalytic Domain)"/>
    <property type="match status" value="1"/>
</dbReference>
<dbReference type="EMBL" id="CP000806">
    <property type="protein sequence ID" value="ACB51777.1"/>
    <property type="molecule type" value="Genomic_DNA"/>
</dbReference>
<dbReference type="AlphaFoldDB" id="B1WRC8"/>
<dbReference type="eggNOG" id="COG5549">
    <property type="taxonomic scope" value="Bacteria"/>
</dbReference>
<dbReference type="GO" id="GO:0008237">
    <property type="term" value="F:metallopeptidase activity"/>
    <property type="evidence" value="ECO:0007669"/>
    <property type="project" value="InterPro"/>
</dbReference>
<evidence type="ECO:0000313" key="2">
    <source>
        <dbReference type="Proteomes" id="UP000001203"/>
    </source>
</evidence>
<accession>B1WRC8</accession>